<dbReference type="PROSITE" id="PS00893">
    <property type="entry name" value="NUDIX_BOX"/>
    <property type="match status" value="1"/>
</dbReference>
<keyword evidence="2 3" id="KW-0378">Hydrolase</keyword>
<dbReference type="AlphaFoldDB" id="A0A0M2UZ25"/>
<dbReference type="InterPro" id="IPR015797">
    <property type="entry name" value="NUDIX_hydrolase-like_dom_sf"/>
</dbReference>
<dbReference type="Proteomes" id="UP000034228">
    <property type="component" value="Unassembled WGS sequence"/>
</dbReference>
<feature type="domain" description="Nudix hydrolase" evidence="4">
    <location>
        <begin position="1"/>
        <end position="137"/>
    </location>
</feature>
<gene>
    <name evidence="5" type="ORF">WG68_18755</name>
</gene>
<dbReference type="InterPro" id="IPR020084">
    <property type="entry name" value="NUDIX_hydrolase_CS"/>
</dbReference>
<dbReference type="Gene3D" id="3.90.79.10">
    <property type="entry name" value="Nucleoside Triphosphate Pyrophosphohydrolase"/>
    <property type="match status" value="1"/>
</dbReference>
<evidence type="ECO:0000259" key="4">
    <source>
        <dbReference type="PROSITE" id="PS51462"/>
    </source>
</evidence>
<evidence type="ECO:0000256" key="3">
    <source>
        <dbReference type="RuleBase" id="RU003476"/>
    </source>
</evidence>
<dbReference type="PROSITE" id="PS51462">
    <property type="entry name" value="NUDIX"/>
    <property type="match status" value="1"/>
</dbReference>
<dbReference type="RefSeq" id="WP_046559252.1">
    <property type="nucleotide sequence ID" value="NZ_LAHO01000028.1"/>
</dbReference>
<dbReference type="OrthoDB" id="542521at2"/>
<dbReference type="InterPro" id="IPR020476">
    <property type="entry name" value="Nudix_hydrolase"/>
</dbReference>
<dbReference type="EMBL" id="LAHO01000028">
    <property type="protein sequence ID" value="KKO43812.1"/>
    <property type="molecule type" value="Genomic_DNA"/>
</dbReference>
<evidence type="ECO:0000313" key="5">
    <source>
        <dbReference type="EMBL" id="KKO43812.1"/>
    </source>
</evidence>
<accession>A0A0M2UZ25</accession>
<comment type="similarity">
    <text evidence="3">Belongs to the Nudix hydrolase family.</text>
</comment>
<evidence type="ECO:0000256" key="1">
    <source>
        <dbReference type="ARBA" id="ARBA00001946"/>
    </source>
</evidence>
<dbReference type="Pfam" id="PF00293">
    <property type="entry name" value="NUDIX"/>
    <property type="match status" value="1"/>
</dbReference>
<evidence type="ECO:0000313" key="6">
    <source>
        <dbReference type="Proteomes" id="UP000034228"/>
    </source>
</evidence>
<sequence length="148" mass="16470">MAKVYAIIRGNGDILVGRGGRSGRRPRMRTGLHLPGGTIDPNETVHTAAIREVREETGINLLIQDVVNSFALMLNGQRVDFVVFEVFSVEDAIRTRVSPPRLNIYDEPFAALQSLSFNQCINNPGFSAEHNTDWFAQGLSHAYQNNML</sequence>
<protein>
    <recommendedName>
        <fullName evidence="4">Nudix hydrolase domain-containing protein</fullName>
    </recommendedName>
</protein>
<dbReference type="SUPFAM" id="SSF55811">
    <property type="entry name" value="Nudix"/>
    <property type="match status" value="1"/>
</dbReference>
<proteinExistence type="inferred from homology"/>
<keyword evidence="6" id="KW-1185">Reference proteome</keyword>
<comment type="cofactor">
    <cofactor evidence="1">
        <name>Mg(2+)</name>
        <dbReference type="ChEBI" id="CHEBI:18420"/>
    </cofactor>
</comment>
<dbReference type="GO" id="GO:0016787">
    <property type="term" value="F:hydrolase activity"/>
    <property type="evidence" value="ECO:0007669"/>
    <property type="project" value="UniProtKB-KW"/>
</dbReference>
<comment type="caution">
    <text evidence="5">The sequence shown here is derived from an EMBL/GenBank/DDBJ whole genome shotgun (WGS) entry which is preliminary data.</text>
</comment>
<dbReference type="InterPro" id="IPR000086">
    <property type="entry name" value="NUDIX_hydrolase_dom"/>
</dbReference>
<name>A0A0M2UZ25_9GAMM</name>
<dbReference type="PRINTS" id="PR00502">
    <property type="entry name" value="NUDIXFAMILY"/>
</dbReference>
<reference evidence="5 6" key="1">
    <citation type="submission" date="2015-03" db="EMBL/GenBank/DDBJ databases">
        <title>Draft genome sequences of two protease-producing strains of Arsukibacterium isolated from two cold and alkaline environments.</title>
        <authorList>
            <person name="Lylloff J.E."/>
            <person name="Skov L.B."/>
            <person name="Jepsen M."/>
            <person name="Hallin P.F."/>
            <person name="Sorensen S.J."/>
            <person name="Stougaard P."/>
            <person name="Glaring M.A."/>
        </authorList>
    </citation>
    <scope>NUCLEOTIDE SEQUENCE [LARGE SCALE GENOMIC DNA]</scope>
    <source>
        <strain evidence="5 6">GCM72</strain>
    </source>
</reference>
<organism evidence="5 6">
    <name type="scientific">Arsukibacterium ikkense</name>
    <dbReference type="NCBI Taxonomy" id="336831"/>
    <lineage>
        <taxon>Bacteria</taxon>
        <taxon>Pseudomonadati</taxon>
        <taxon>Pseudomonadota</taxon>
        <taxon>Gammaproteobacteria</taxon>
        <taxon>Chromatiales</taxon>
        <taxon>Chromatiaceae</taxon>
        <taxon>Arsukibacterium</taxon>
    </lineage>
</organism>
<evidence type="ECO:0000256" key="2">
    <source>
        <dbReference type="ARBA" id="ARBA00022801"/>
    </source>
</evidence>